<dbReference type="STRING" id="2025994.A0A2T3A2B1"/>
<keyword evidence="4" id="KW-1185">Reference proteome</keyword>
<accession>A0A2T3A2B1</accession>
<keyword evidence="2" id="KW-0812">Transmembrane</keyword>
<dbReference type="Proteomes" id="UP000241462">
    <property type="component" value="Unassembled WGS sequence"/>
</dbReference>
<evidence type="ECO:0000313" key="4">
    <source>
        <dbReference type="Proteomes" id="UP000241462"/>
    </source>
</evidence>
<dbReference type="EMBL" id="KZ678500">
    <property type="protein sequence ID" value="PSR81526.1"/>
    <property type="molecule type" value="Genomic_DNA"/>
</dbReference>
<evidence type="ECO:0000256" key="2">
    <source>
        <dbReference type="SAM" id="Phobius"/>
    </source>
</evidence>
<dbReference type="InParanoid" id="A0A2T3A2B1"/>
<feature type="region of interest" description="Disordered" evidence="1">
    <location>
        <begin position="287"/>
        <end position="337"/>
    </location>
</feature>
<sequence length="337" mass="34796">MTIVTTVTSGTVVATETIYPLTTTFVPPAACSGIQWDDTSAMWVVNEFDSSTCLPTGFMLSEASYFSPGLVCPSGYYTACEVAAASTTTVTCCPVVSGLSLTCKQTISELNWSSQWCTWSAGPDDTTTITATSNATTLNVGFSSADGINAWAVRLVYQASDLVTTTTSSSSSGSAAATGNSGSSNGTPAATDTASASTAAAAAAASSSTTSPATASSSLSTGAAAGIGITVAVLGIAAIGGAFLCWRRRRKNNNNNGGANSRQPPNLLPSELESRNQMAEMYTEPPELYTQPPELHTQSSRPNHTPSPSSHEEMEGDQPLVAYEMDQIGTPQRFELP</sequence>
<evidence type="ECO:0008006" key="5">
    <source>
        <dbReference type="Google" id="ProtNLM"/>
    </source>
</evidence>
<proteinExistence type="predicted"/>
<feature type="region of interest" description="Disordered" evidence="1">
    <location>
        <begin position="166"/>
        <end position="192"/>
    </location>
</feature>
<evidence type="ECO:0000256" key="1">
    <source>
        <dbReference type="SAM" id="MobiDB-lite"/>
    </source>
</evidence>
<protein>
    <recommendedName>
        <fullName evidence="5">Mid2 domain-containing protein</fullName>
    </recommendedName>
</protein>
<feature type="compositionally biased region" description="Polar residues" evidence="1">
    <location>
        <begin position="296"/>
        <end position="309"/>
    </location>
</feature>
<gene>
    <name evidence="3" type="ORF">BD289DRAFT_36277</name>
</gene>
<reference evidence="3 4" key="1">
    <citation type="journal article" date="2018" name="Mycol. Prog.">
        <title>Coniella lustricola, a new species from submerged detritus.</title>
        <authorList>
            <person name="Raudabaugh D.B."/>
            <person name="Iturriaga T."/>
            <person name="Carver A."/>
            <person name="Mondo S."/>
            <person name="Pangilinan J."/>
            <person name="Lipzen A."/>
            <person name="He G."/>
            <person name="Amirebrahimi M."/>
            <person name="Grigoriev I.V."/>
            <person name="Miller A.N."/>
        </authorList>
    </citation>
    <scope>NUCLEOTIDE SEQUENCE [LARGE SCALE GENOMIC DNA]</scope>
    <source>
        <strain evidence="3 4">B22-T-1</strain>
    </source>
</reference>
<dbReference type="OrthoDB" id="4770059at2759"/>
<organism evidence="3 4">
    <name type="scientific">Coniella lustricola</name>
    <dbReference type="NCBI Taxonomy" id="2025994"/>
    <lineage>
        <taxon>Eukaryota</taxon>
        <taxon>Fungi</taxon>
        <taxon>Dikarya</taxon>
        <taxon>Ascomycota</taxon>
        <taxon>Pezizomycotina</taxon>
        <taxon>Sordariomycetes</taxon>
        <taxon>Sordariomycetidae</taxon>
        <taxon>Diaporthales</taxon>
        <taxon>Schizoparmaceae</taxon>
        <taxon>Coniella</taxon>
    </lineage>
</organism>
<name>A0A2T3A2B1_9PEZI</name>
<keyword evidence="2" id="KW-0472">Membrane</keyword>
<dbReference type="AlphaFoldDB" id="A0A2T3A2B1"/>
<feature type="transmembrane region" description="Helical" evidence="2">
    <location>
        <begin position="223"/>
        <end position="246"/>
    </location>
</feature>
<keyword evidence="2" id="KW-1133">Transmembrane helix</keyword>
<evidence type="ECO:0000313" key="3">
    <source>
        <dbReference type="EMBL" id="PSR81526.1"/>
    </source>
</evidence>